<dbReference type="EMBL" id="VCMV01000009">
    <property type="protein sequence ID" value="KAB0268029.1"/>
    <property type="molecule type" value="Genomic_DNA"/>
</dbReference>
<dbReference type="AlphaFoldDB" id="A0A5N3PE85"/>
<reference evidence="2 3" key="1">
    <citation type="journal article" date="2019" name="Microorganisms">
        <title>Genome Insights into the Novel Species Microvirga brassicacearum, a Rapeseed Endophyte with Biotechnological Potential.</title>
        <authorList>
            <person name="Jimenez-Gomez A."/>
            <person name="Saati-Santamaria Z."/>
            <person name="Igual J.M."/>
            <person name="Rivas R."/>
            <person name="Mateos P.F."/>
            <person name="Garcia-Fraile P."/>
        </authorList>
    </citation>
    <scope>NUCLEOTIDE SEQUENCE [LARGE SCALE GENOMIC DNA]</scope>
    <source>
        <strain evidence="2 3">CDVBN77</strain>
    </source>
</reference>
<dbReference type="OrthoDB" id="7260751at2"/>
<dbReference type="Proteomes" id="UP000325684">
    <property type="component" value="Unassembled WGS sequence"/>
</dbReference>
<dbReference type="GO" id="GO:0003700">
    <property type="term" value="F:DNA-binding transcription factor activity"/>
    <property type="evidence" value="ECO:0007669"/>
    <property type="project" value="InterPro"/>
</dbReference>
<proteinExistence type="predicted"/>
<comment type="caution">
    <text evidence="2">The sequence shown here is derived from an EMBL/GenBank/DDBJ whole genome shotgun (WGS) entry which is preliminary data.</text>
</comment>
<organism evidence="2 3">
    <name type="scientific">Microvirga brassicacearum</name>
    <dbReference type="NCBI Taxonomy" id="2580413"/>
    <lineage>
        <taxon>Bacteria</taxon>
        <taxon>Pseudomonadati</taxon>
        <taxon>Pseudomonadota</taxon>
        <taxon>Alphaproteobacteria</taxon>
        <taxon>Hyphomicrobiales</taxon>
        <taxon>Methylobacteriaceae</taxon>
        <taxon>Microvirga</taxon>
    </lineage>
</organism>
<dbReference type="RefSeq" id="WP_150942843.1">
    <property type="nucleotide sequence ID" value="NZ_VCMV01000009.1"/>
</dbReference>
<gene>
    <name evidence="2" type="ORF">FEZ63_06585</name>
</gene>
<dbReference type="Pfam" id="PF00126">
    <property type="entry name" value="HTH_1"/>
    <property type="match status" value="1"/>
</dbReference>
<protein>
    <submittedName>
        <fullName evidence="2">LysR family transcriptional regulator</fullName>
    </submittedName>
</protein>
<dbReference type="GO" id="GO:0043565">
    <property type="term" value="F:sequence-specific DNA binding"/>
    <property type="evidence" value="ECO:0007669"/>
    <property type="project" value="TreeGrafter"/>
</dbReference>
<dbReference type="SUPFAM" id="SSF46785">
    <property type="entry name" value="Winged helix' DNA-binding domain"/>
    <property type="match status" value="1"/>
</dbReference>
<dbReference type="InterPro" id="IPR000847">
    <property type="entry name" value="LysR_HTH_N"/>
</dbReference>
<name>A0A5N3PE85_9HYPH</name>
<evidence type="ECO:0000313" key="3">
    <source>
        <dbReference type="Proteomes" id="UP000325684"/>
    </source>
</evidence>
<dbReference type="GO" id="GO:0010628">
    <property type="term" value="P:positive regulation of gene expression"/>
    <property type="evidence" value="ECO:0007669"/>
    <property type="project" value="TreeGrafter"/>
</dbReference>
<dbReference type="Gene3D" id="1.10.10.10">
    <property type="entry name" value="Winged helix-like DNA-binding domain superfamily/Winged helix DNA-binding domain"/>
    <property type="match status" value="1"/>
</dbReference>
<feature type="domain" description="HTH lysR-type" evidence="1">
    <location>
        <begin position="9"/>
        <end position="54"/>
    </location>
</feature>
<accession>A0A5N3PE85</accession>
<dbReference type="PANTHER" id="PTHR30427">
    <property type="entry name" value="TRANSCRIPTIONAL ACTIVATOR PROTEIN LYSR"/>
    <property type="match status" value="1"/>
</dbReference>
<evidence type="ECO:0000259" key="1">
    <source>
        <dbReference type="Pfam" id="PF00126"/>
    </source>
</evidence>
<sequence length="73" mass="8297">MLKRELRHKHIEIFRAVIRSGSVTGARRLLGITQPGVSKLLSQTEELCGFSLFVLFEPTVNPACPMLRYCRSH</sequence>
<keyword evidence="3" id="KW-1185">Reference proteome</keyword>
<dbReference type="GO" id="GO:0009089">
    <property type="term" value="P:lysine biosynthetic process via diaminopimelate"/>
    <property type="evidence" value="ECO:0007669"/>
    <property type="project" value="TreeGrafter"/>
</dbReference>
<dbReference type="InterPro" id="IPR036390">
    <property type="entry name" value="WH_DNA-bd_sf"/>
</dbReference>
<dbReference type="PANTHER" id="PTHR30427:SF1">
    <property type="entry name" value="TRANSCRIPTIONAL ACTIVATOR PROTEIN LYSR"/>
    <property type="match status" value="1"/>
</dbReference>
<dbReference type="InterPro" id="IPR036388">
    <property type="entry name" value="WH-like_DNA-bd_sf"/>
</dbReference>
<evidence type="ECO:0000313" key="2">
    <source>
        <dbReference type="EMBL" id="KAB0268029.1"/>
    </source>
</evidence>